<accession>A0ABD2AD74</accession>
<reference evidence="2 3" key="1">
    <citation type="journal article" date="2024" name="Ann. Entomol. Soc. Am.">
        <title>Genomic analyses of the southern and eastern yellowjacket wasps (Hymenoptera: Vespidae) reveal evolutionary signatures of social life.</title>
        <authorList>
            <person name="Catto M.A."/>
            <person name="Caine P.B."/>
            <person name="Orr S.E."/>
            <person name="Hunt B.G."/>
            <person name="Goodisman M.A.D."/>
        </authorList>
    </citation>
    <scope>NUCLEOTIDE SEQUENCE [LARGE SCALE GENOMIC DNA]</scope>
    <source>
        <strain evidence="2">233</strain>
        <tissue evidence="2">Head and thorax</tissue>
    </source>
</reference>
<dbReference type="AlphaFoldDB" id="A0ABD2AD74"/>
<evidence type="ECO:0000313" key="2">
    <source>
        <dbReference type="EMBL" id="KAL2718563.1"/>
    </source>
</evidence>
<keyword evidence="3" id="KW-1185">Reference proteome</keyword>
<sequence>MEEITEVRGGVERGTKRGITKIKSERSRVKDEKAVDEEGRKKESENERAMGLMAGKRDERGEEEEEEVEEVEEVEEEEEEEEEEKEEEGRTSKGCYLKAQKIHFNP</sequence>
<feature type="compositionally biased region" description="Basic and acidic residues" evidence="1">
    <location>
        <begin position="1"/>
        <end position="15"/>
    </location>
</feature>
<feature type="compositionally biased region" description="Acidic residues" evidence="1">
    <location>
        <begin position="61"/>
        <end position="86"/>
    </location>
</feature>
<evidence type="ECO:0000313" key="3">
    <source>
        <dbReference type="Proteomes" id="UP001607302"/>
    </source>
</evidence>
<gene>
    <name evidence="2" type="ORF">V1478_012439</name>
</gene>
<protein>
    <submittedName>
        <fullName evidence="2">Uncharacterized protein</fullName>
    </submittedName>
</protein>
<organism evidence="2 3">
    <name type="scientific">Vespula squamosa</name>
    <name type="common">Southern yellow jacket</name>
    <name type="synonym">Wasp</name>
    <dbReference type="NCBI Taxonomy" id="30214"/>
    <lineage>
        <taxon>Eukaryota</taxon>
        <taxon>Metazoa</taxon>
        <taxon>Ecdysozoa</taxon>
        <taxon>Arthropoda</taxon>
        <taxon>Hexapoda</taxon>
        <taxon>Insecta</taxon>
        <taxon>Pterygota</taxon>
        <taxon>Neoptera</taxon>
        <taxon>Endopterygota</taxon>
        <taxon>Hymenoptera</taxon>
        <taxon>Apocrita</taxon>
        <taxon>Aculeata</taxon>
        <taxon>Vespoidea</taxon>
        <taxon>Vespidae</taxon>
        <taxon>Vespinae</taxon>
        <taxon>Vespula</taxon>
    </lineage>
</organism>
<comment type="caution">
    <text evidence="2">The sequence shown here is derived from an EMBL/GenBank/DDBJ whole genome shotgun (WGS) entry which is preliminary data.</text>
</comment>
<dbReference type="EMBL" id="JAUDFV010000152">
    <property type="protein sequence ID" value="KAL2718563.1"/>
    <property type="molecule type" value="Genomic_DNA"/>
</dbReference>
<feature type="region of interest" description="Disordered" evidence="1">
    <location>
        <begin position="1"/>
        <end position="106"/>
    </location>
</feature>
<proteinExistence type="predicted"/>
<evidence type="ECO:0000256" key="1">
    <source>
        <dbReference type="SAM" id="MobiDB-lite"/>
    </source>
</evidence>
<dbReference type="Proteomes" id="UP001607302">
    <property type="component" value="Unassembled WGS sequence"/>
</dbReference>
<feature type="compositionally biased region" description="Basic and acidic residues" evidence="1">
    <location>
        <begin position="22"/>
        <end position="48"/>
    </location>
</feature>
<name>A0ABD2AD74_VESSQ</name>